<protein>
    <submittedName>
        <fullName evidence="3">YggT family protein</fullName>
    </submittedName>
</protein>
<dbReference type="Proteomes" id="UP000727993">
    <property type="component" value="Unassembled WGS sequence"/>
</dbReference>
<feature type="compositionally biased region" description="Basic and acidic residues" evidence="1">
    <location>
        <begin position="119"/>
        <end position="129"/>
    </location>
</feature>
<accession>A0A936NBE5</accession>
<sequence>MRVLGYLTYAYLIVVEVILGLAFILRLLGANPTSDFVTWIYRSADRAMNPFRGIFEPIQLGTSRQAVPAVFDTSFLFAMLIYGIVAIVIHMGLTWLGGQMHRLDANRVRQERLDAYSDAAESYRSERPDVMSQRPDVMSQPADDPNPTTPYQR</sequence>
<evidence type="ECO:0000256" key="2">
    <source>
        <dbReference type="SAM" id="Phobius"/>
    </source>
</evidence>
<keyword evidence="2" id="KW-1133">Transmembrane helix</keyword>
<name>A0A936NBE5_9ACTN</name>
<keyword evidence="2" id="KW-0812">Transmembrane</keyword>
<feature type="transmembrane region" description="Helical" evidence="2">
    <location>
        <begin position="75"/>
        <end position="97"/>
    </location>
</feature>
<gene>
    <name evidence="3" type="ORF">IPN02_10285</name>
</gene>
<dbReference type="AlphaFoldDB" id="A0A936NBE5"/>
<comment type="caution">
    <text evidence="3">The sequence shown here is derived from an EMBL/GenBank/DDBJ whole genome shotgun (WGS) entry which is preliminary data.</text>
</comment>
<dbReference type="EMBL" id="JADJZA010000007">
    <property type="protein sequence ID" value="MBK9297197.1"/>
    <property type="molecule type" value="Genomic_DNA"/>
</dbReference>
<keyword evidence="2" id="KW-0472">Membrane</keyword>
<evidence type="ECO:0000256" key="1">
    <source>
        <dbReference type="SAM" id="MobiDB-lite"/>
    </source>
</evidence>
<organism evidence="3 4">
    <name type="scientific">Candidatus Neomicrothrix subdominans</name>
    <dbReference type="NCBI Taxonomy" id="2954438"/>
    <lineage>
        <taxon>Bacteria</taxon>
        <taxon>Bacillati</taxon>
        <taxon>Actinomycetota</taxon>
        <taxon>Acidimicrobiia</taxon>
        <taxon>Acidimicrobiales</taxon>
        <taxon>Microthrixaceae</taxon>
        <taxon>Candidatus Neomicrothrix</taxon>
    </lineage>
</organism>
<evidence type="ECO:0000313" key="3">
    <source>
        <dbReference type="EMBL" id="MBK9297197.1"/>
    </source>
</evidence>
<evidence type="ECO:0000313" key="4">
    <source>
        <dbReference type="Proteomes" id="UP000727993"/>
    </source>
</evidence>
<feature type="region of interest" description="Disordered" evidence="1">
    <location>
        <begin position="119"/>
        <end position="153"/>
    </location>
</feature>
<proteinExistence type="predicted"/>
<reference evidence="3 4" key="1">
    <citation type="submission" date="2020-10" db="EMBL/GenBank/DDBJ databases">
        <title>Connecting structure to function with the recovery of over 1000 high-quality activated sludge metagenome-assembled genomes encoding full-length rRNA genes using long-read sequencing.</title>
        <authorList>
            <person name="Singleton C.M."/>
            <person name="Petriglieri F."/>
            <person name="Kristensen J.M."/>
            <person name="Kirkegaard R.H."/>
            <person name="Michaelsen T.Y."/>
            <person name="Andersen M.H."/>
            <person name="Karst S.M."/>
            <person name="Dueholm M.S."/>
            <person name="Nielsen P.H."/>
            <person name="Albertsen M."/>
        </authorList>
    </citation>
    <scope>NUCLEOTIDE SEQUENCE [LARGE SCALE GENOMIC DNA]</scope>
    <source>
        <strain evidence="3">Lyne_18-Q3-R50-59_MAXAC.006</strain>
    </source>
</reference>
<feature type="transmembrane region" description="Helical" evidence="2">
    <location>
        <begin position="7"/>
        <end position="29"/>
    </location>
</feature>